<evidence type="ECO:0000259" key="2">
    <source>
        <dbReference type="Pfam" id="PF13503"/>
    </source>
</evidence>
<feature type="domain" description="DUF4123" evidence="2">
    <location>
        <begin position="77"/>
        <end position="194"/>
    </location>
</feature>
<accession>A0ABZ1E762</accession>
<dbReference type="InterPro" id="IPR025391">
    <property type="entry name" value="DUF4123"/>
</dbReference>
<proteinExistence type="predicted"/>
<evidence type="ECO:0000256" key="1">
    <source>
        <dbReference type="SAM" id="MobiDB-lite"/>
    </source>
</evidence>
<geneLocation type="plasmid" evidence="3 4">
    <name>unnamed3</name>
</geneLocation>
<sequence length="351" mass="38495">MSPDDEDDFWQRLSLPQDGPADPAQPSPALSFACLPLACPPLGDGGPRADGGPLPSGDLPPAVGAALAPLLAQGHHLYAVLDGAATPNLRMRVETTGLDCRSLLQGRKENELAEVAPMLVRLAPPDRLTRALFARTGVPGPLWGRNAASLFVSPLDIDDLRAHLRKLTMLQTETGGWQYFRFYVPSVLHGLRPLLHSDPAFGRAFAGEALRAVLYQPPLRDHLLMLGFAPQPRGPAPLCTAPLRQAAARWVPLVQIDGLGREISAFLHKEDMALHLQFERLDRVRRFGLVKDLWRLGIRDLRQAAAIVSIILMTGLDLLREPAFFYATRNPFLSGRAKARQLISAYQMMSN</sequence>
<protein>
    <submittedName>
        <fullName evidence="3">DUF4123 domain-containing protein</fullName>
    </submittedName>
</protein>
<dbReference type="Proteomes" id="UP001623290">
    <property type="component" value="Plasmid unnamed3"/>
</dbReference>
<keyword evidence="4" id="KW-1185">Reference proteome</keyword>
<feature type="region of interest" description="Disordered" evidence="1">
    <location>
        <begin position="1"/>
        <end position="27"/>
    </location>
</feature>
<evidence type="ECO:0000313" key="3">
    <source>
        <dbReference type="EMBL" id="WRY35919.1"/>
    </source>
</evidence>
<dbReference type="Pfam" id="PF13503">
    <property type="entry name" value="DUF4123"/>
    <property type="match status" value="1"/>
</dbReference>
<reference evidence="3 4" key="1">
    <citation type="submission" date="2023-09" db="EMBL/GenBank/DDBJ databases">
        <title>Thioclava shenzhenensis sp. nov., a multidrug resistant bacteria-antagonizing species isolated from coastal seawater.</title>
        <authorList>
            <person name="Long M."/>
        </authorList>
    </citation>
    <scope>NUCLEOTIDE SEQUENCE [LARGE SCALE GENOMIC DNA]</scope>
    <source>
        <strain evidence="3 4">FTW29</strain>
        <plasmid evidence="3 4">unnamed3</plasmid>
    </source>
</reference>
<dbReference type="EMBL" id="CP135446">
    <property type="protein sequence ID" value="WRY35919.1"/>
    <property type="molecule type" value="Genomic_DNA"/>
</dbReference>
<gene>
    <name evidence="3" type="ORF">RPE78_18175</name>
</gene>
<organism evidence="3 4">
    <name type="scientific">Thioclava litoralis</name>
    <dbReference type="NCBI Taxonomy" id="3076557"/>
    <lineage>
        <taxon>Bacteria</taxon>
        <taxon>Pseudomonadati</taxon>
        <taxon>Pseudomonadota</taxon>
        <taxon>Alphaproteobacteria</taxon>
        <taxon>Rhodobacterales</taxon>
        <taxon>Paracoccaceae</taxon>
        <taxon>Thioclava</taxon>
    </lineage>
</organism>
<name>A0ABZ1E762_9RHOB</name>
<evidence type="ECO:0000313" key="4">
    <source>
        <dbReference type="Proteomes" id="UP001623290"/>
    </source>
</evidence>
<dbReference type="RefSeq" id="WP_330628245.1">
    <property type="nucleotide sequence ID" value="NZ_CP135446.1"/>
</dbReference>
<keyword evidence="3" id="KW-0614">Plasmid</keyword>